<gene>
    <name evidence="2" type="ORF">PR002_g21969</name>
</gene>
<dbReference type="AlphaFoldDB" id="A0A6A3J2S3"/>
<evidence type="ECO:0000313" key="2">
    <source>
        <dbReference type="EMBL" id="KAE8987718.1"/>
    </source>
</evidence>
<reference evidence="2 3" key="1">
    <citation type="submission" date="2018-09" db="EMBL/GenBank/DDBJ databases">
        <title>Genomic investigation of the strawberry pathogen Phytophthora fragariae indicates pathogenicity is determined by transcriptional variation in three key races.</title>
        <authorList>
            <person name="Adams T.M."/>
            <person name="Armitage A.D."/>
            <person name="Sobczyk M.K."/>
            <person name="Bates H.J."/>
            <person name="Dunwell J.M."/>
            <person name="Nellist C.F."/>
            <person name="Harrison R.J."/>
        </authorList>
    </citation>
    <scope>NUCLEOTIDE SEQUENCE [LARGE SCALE GENOMIC DNA]</scope>
    <source>
        <strain evidence="2 3">SCRP324</strain>
    </source>
</reference>
<proteinExistence type="predicted"/>
<name>A0A6A3J2S3_9STRA</name>
<protein>
    <submittedName>
        <fullName evidence="2">Uncharacterized protein</fullName>
    </submittedName>
</protein>
<comment type="caution">
    <text evidence="2">The sequence shown here is derived from an EMBL/GenBank/DDBJ whole genome shotgun (WGS) entry which is preliminary data.</text>
</comment>
<dbReference type="OrthoDB" id="94699at2759"/>
<evidence type="ECO:0000256" key="1">
    <source>
        <dbReference type="SAM" id="MobiDB-lite"/>
    </source>
</evidence>
<sequence>MQSFASASEPIPLLVGPVVVQAGDSSVPPEPQRRSRRKAAANSRVDSARVIAQEAVGDDFILGSGSPTPGSPASRSTSPPRLSRADASTEEKEADQLTPCELESTSQDANDRHAAVDQPASSDVWSRQGSASAAACVVLPHTVILASMAALPGALGNAVTADLPPSIRGWQPLVRPKKKVILTMAPFVEPGFEKKGAQLCWYRILNFRTPMPIDGDLVLKCTAEGIMAFAGWADPQHPWQILNQKLPESALLFDVEPFMPDVHISIRGSKEARTVKLWRQTHGNAFEKSESPDVGMALWERGHWVPNAVVEAAIAALARIHGENSALVKAVRRAWAIYYQDRSRCADNLRNRFMQFWPWCVVNEVGVREVLAEYMFEPTMLAYTFEVLPWVPTTADWCKEVDAVDAAQPWRNCWVDAPSEHPYNTTFVPCNPDSKLFVPEGMTEAEVGRAVAVNPELADTDISPQWTTMVGAWH</sequence>
<accession>A0A6A3J2S3</accession>
<dbReference type="EMBL" id="QXFU01002295">
    <property type="protein sequence ID" value="KAE8987718.1"/>
    <property type="molecule type" value="Genomic_DNA"/>
</dbReference>
<feature type="compositionally biased region" description="Low complexity" evidence="1">
    <location>
        <begin position="62"/>
        <end position="82"/>
    </location>
</feature>
<feature type="compositionally biased region" description="Basic and acidic residues" evidence="1">
    <location>
        <begin position="83"/>
        <end position="95"/>
    </location>
</feature>
<feature type="region of interest" description="Disordered" evidence="1">
    <location>
        <begin position="21"/>
        <end position="123"/>
    </location>
</feature>
<organism evidence="2 3">
    <name type="scientific">Phytophthora rubi</name>
    <dbReference type="NCBI Taxonomy" id="129364"/>
    <lineage>
        <taxon>Eukaryota</taxon>
        <taxon>Sar</taxon>
        <taxon>Stramenopiles</taxon>
        <taxon>Oomycota</taxon>
        <taxon>Peronosporomycetes</taxon>
        <taxon>Peronosporales</taxon>
        <taxon>Peronosporaceae</taxon>
        <taxon>Phytophthora</taxon>
    </lineage>
</organism>
<evidence type="ECO:0000313" key="3">
    <source>
        <dbReference type="Proteomes" id="UP000435112"/>
    </source>
</evidence>
<dbReference type="Proteomes" id="UP000435112">
    <property type="component" value="Unassembled WGS sequence"/>
</dbReference>